<feature type="domain" description="DUF4637" evidence="2">
    <location>
        <begin position="177"/>
        <end position="219"/>
    </location>
</feature>
<accession>A0A0G2K691</accession>
<keyword evidence="4" id="KW-1185">Reference proteome</keyword>
<reference evidence="3" key="3">
    <citation type="submission" date="2025-09" db="UniProtKB">
        <authorList>
            <consortium name="Ensembl"/>
        </authorList>
    </citation>
    <scope>IDENTIFICATION</scope>
    <source>
        <strain evidence="3">Brown Norway</strain>
    </source>
</reference>
<dbReference type="Ensembl" id="ENSRNOT00000087519.3">
    <property type="protein sequence ID" value="ENSRNOP00000073723.2"/>
    <property type="gene ID" value="ENSRNOG00000049757.4"/>
</dbReference>
<gene>
    <name evidence="3 5" type="primary">C10h17orf50</name>
    <name evidence="5" type="synonym">LOC689039</name>
</gene>
<dbReference type="Proteomes" id="UP000002494">
    <property type="component" value="Chromosome 10"/>
</dbReference>
<dbReference type="OrthoDB" id="9666283at2759"/>
<reference evidence="3" key="1">
    <citation type="submission" date="2024-01" db="EMBL/GenBank/DDBJ databases">
        <title>GRCr8: a new rat reference genome assembly contstructed from accurate long reads and long range scaffolding.</title>
        <authorList>
            <person name="Doris P.A."/>
            <person name="Kalbfleisch T."/>
            <person name="Li K."/>
            <person name="Howe K."/>
            <person name="Wood J."/>
        </authorList>
    </citation>
    <scope>NUCLEOTIDE SEQUENCE [LARGE SCALE GENOMIC DNA]</scope>
    <source>
        <strain evidence="3">Brown Norway</strain>
    </source>
</reference>
<dbReference type="AGR" id="RGD:1597447"/>
<organism evidence="3 4">
    <name type="scientific">Rattus norvegicus</name>
    <name type="common">Rat</name>
    <dbReference type="NCBI Taxonomy" id="10116"/>
    <lineage>
        <taxon>Eukaryota</taxon>
        <taxon>Metazoa</taxon>
        <taxon>Chordata</taxon>
        <taxon>Craniata</taxon>
        <taxon>Vertebrata</taxon>
        <taxon>Euteleostomi</taxon>
        <taxon>Mammalia</taxon>
        <taxon>Eutheria</taxon>
        <taxon>Euarchontoglires</taxon>
        <taxon>Glires</taxon>
        <taxon>Rodentia</taxon>
        <taxon>Myomorpha</taxon>
        <taxon>Muroidea</taxon>
        <taxon>Muridae</taxon>
        <taxon>Murinae</taxon>
        <taxon>Rattus</taxon>
    </lineage>
</organism>
<dbReference type="PANTHER" id="PTHR37878:SF1">
    <property type="entry name" value="DUF4637 DOMAIN-CONTAINING PROTEIN"/>
    <property type="match status" value="1"/>
</dbReference>
<dbReference type="RGD" id="1597447">
    <property type="gene designation" value="C10h17orf50"/>
</dbReference>
<protein>
    <submittedName>
        <fullName evidence="3">Similar to human chromosome 17 open reading frame 50</fullName>
    </submittedName>
</protein>
<dbReference type="GeneTree" id="ENSGT00390000007830"/>
<proteinExistence type="predicted"/>
<sequence>MELDGSEVSCLEFLARKLKRVGTRPQSGSLGLRCPLAGSSPGASPSGKQPGQRAALMRSPSTGVKTPLWRKEVEDPEAREEELEDDSSSSSSSSSVEEKSDPESATTGEPEEDTRDADEREARSVSYSPLRQESSSQQVALLRRSDSSFWGWLSPFALLGSLAAPADRKRGAPEEPCVLETRRRPPRHGGCARCEILFCKKCKTLHSHPAYVEHCIFEHPDLGTAEAAGSSELIYSQPLRPQCSKLFYL</sequence>
<dbReference type="InterPro" id="IPR029174">
    <property type="entry name" value="DUF4637"/>
</dbReference>
<evidence type="ECO:0000313" key="3">
    <source>
        <dbReference type="Ensembl" id="ENSRNOP00000073723.2"/>
    </source>
</evidence>
<feature type="compositionally biased region" description="Low complexity" evidence="1">
    <location>
        <begin position="35"/>
        <end position="52"/>
    </location>
</feature>
<evidence type="ECO:0000313" key="4">
    <source>
        <dbReference type="Proteomes" id="UP000002494"/>
    </source>
</evidence>
<dbReference type="PANTHER" id="PTHR37878">
    <property type="entry name" value="HYPOTHETICAL PROTEIN LOC689039"/>
    <property type="match status" value="1"/>
</dbReference>
<dbReference type="OMA" id="HCVLEHP"/>
<name>A0A0G2K691_RAT</name>
<feature type="compositionally biased region" description="Acidic residues" evidence="1">
    <location>
        <begin position="74"/>
        <end position="87"/>
    </location>
</feature>
<evidence type="ECO:0000313" key="5">
    <source>
        <dbReference type="RGD" id="1597447"/>
    </source>
</evidence>
<evidence type="ECO:0000259" key="2">
    <source>
        <dbReference type="Pfam" id="PF15470"/>
    </source>
</evidence>
<dbReference type="AlphaFoldDB" id="A0A0G2K691"/>
<dbReference type="FunCoup" id="A0A0G2K691">
    <property type="interactions" value="1"/>
</dbReference>
<feature type="compositionally biased region" description="Polar residues" evidence="1">
    <location>
        <begin position="125"/>
        <end position="137"/>
    </location>
</feature>
<reference evidence="3" key="2">
    <citation type="submission" date="2025-08" db="UniProtKB">
        <authorList>
            <consortium name="Ensembl"/>
        </authorList>
    </citation>
    <scope>IDENTIFICATION</scope>
    <source>
        <strain evidence="3">Brown Norway</strain>
    </source>
</reference>
<dbReference type="Pfam" id="PF15470">
    <property type="entry name" value="DUF4637"/>
    <property type="match status" value="1"/>
</dbReference>
<feature type="region of interest" description="Disordered" evidence="1">
    <location>
        <begin position="19"/>
        <end position="137"/>
    </location>
</feature>
<evidence type="ECO:0000256" key="1">
    <source>
        <dbReference type="SAM" id="MobiDB-lite"/>
    </source>
</evidence>